<keyword evidence="2" id="KW-0645">Protease</keyword>
<organism evidence="9 10">
    <name type="scientific">Trichomonascus ciferrii</name>
    <dbReference type="NCBI Taxonomy" id="44093"/>
    <lineage>
        <taxon>Eukaryota</taxon>
        <taxon>Fungi</taxon>
        <taxon>Dikarya</taxon>
        <taxon>Ascomycota</taxon>
        <taxon>Saccharomycotina</taxon>
        <taxon>Dipodascomycetes</taxon>
        <taxon>Dipodascales</taxon>
        <taxon>Trichomonascaceae</taxon>
        <taxon>Trichomonascus</taxon>
        <taxon>Trichomonascus ciferrii complex</taxon>
    </lineage>
</organism>
<dbReference type="InterPro" id="IPR002933">
    <property type="entry name" value="Peptidase_M20"/>
</dbReference>
<dbReference type="GO" id="GO:0000328">
    <property type="term" value="C:fungal-type vacuole lumen"/>
    <property type="evidence" value="ECO:0007669"/>
    <property type="project" value="TreeGrafter"/>
</dbReference>
<feature type="binding site" evidence="7">
    <location>
        <position position="207"/>
    </location>
    <ligand>
        <name>Zn(2+)</name>
        <dbReference type="ChEBI" id="CHEBI:29105"/>
        <label>2</label>
    </ligand>
</feature>
<protein>
    <recommendedName>
        <fullName evidence="8">Peptidase M20 dimerisation domain-containing protein</fullName>
    </recommendedName>
</protein>
<evidence type="ECO:0000313" key="10">
    <source>
        <dbReference type="Proteomes" id="UP000761534"/>
    </source>
</evidence>
<dbReference type="PANTHER" id="PTHR45962:SF1">
    <property type="entry name" value="N-FATTY-ACYL-AMINO ACID SYNTHASE_HYDROLASE PM20D1"/>
    <property type="match status" value="1"/>
</dbReference>
<dbReference type="SUPFAM" id="SSF55031">
    <property type="entry name" value="Bacterial exopeptidase dimerisation domain"/>
    <property type="match status" value="1"/>
</dbReference>
<proteinExistence type="inferred from homology"/>
<dbReference type="GO" id="GO:0051603">
    <property type="term" value="P:proteolysis involved in protein catabolic process"/>
    <property type="evidence" value="ECO:0007669"/>
    <property type="project" value="TreeGrafter"/>
</dbReference>
<dbReference type="Proteomes" id="UP000761534">
    <property type="component" value="Unassembled WGS sequence"/>
</dbReference>
<keyword evidence="5 7" id="KW-0862">Zinc</keyword>
<dbReference type="Gene3D" id="1.10.150.900">
    <property type="match status" value="1"/>
</dbReference>
<feature type="binding site" evidence="7">
    <location>
        <position position="207"/>
    </location>
    <ligand>
        <name>Zn(2+)</name>
        <dbReference type="ChEBI" id="CHEBI:29105"/>
        <label>1</label>
    </ligand>
</feature>
<evidence type="ECO:0000256" key="6">
    <source>
        <dbReference type="PIRSR" id="PIRSR037217-1"/>
    </source>
</evidence>
<sequence>MKGLDGEKSQNQVERGVSSGFARKASRATKFLTAGAALCATAWLGYQHCRALESQPHLDYYVDSEEVCPQADRLVPQDQFGDISRFNTAEYRDYSLSVYAGSVRVPTEVYDDMGPVDEDPRWNIFSNFREYLKGAFPLVYEEAKVERVAEHGLLFTLEGRDESLKPLLFMAHQDVVPVPEETIPRWTYPPFSGHFDGKYVWGRGSNDCKNDLIGILEALNALLEQGFEPRRTILASFGADEESGGYRTSRFLGKEILNRYGEDSILMIVDEGGAVEEIDGNLIANPSTGEKGNIELHVTINTKGGHASIPPDHTGIGIASEFIEMVESQPFEPVLTEKSPFFLTAQCMAKVDDSMPKQLRQDIFNMGHSCRANHRAIHELHKNKMYRYLMQTSQAVDIIHAGVKINALPEEVNVFIDSRIGVESDSSEVKNKMNNHAKQLAEKYNLKVEAFGETICDYTSEEENGGTLTIDTSSETLEPAPVTQTIGNPTWDLLAGTARHVLEDFLGNDGEPVTVAPGIMTGNTDTKHYWPLTRSIYRFNPTRRSMAFNEHSIDEHVDLDTHIEGVAFYYDLIRNVDQSDAN</sequence>
<reference evidence="9" key="1">
    <citation type="journal article" date="2019" name="G3 (Bethesda)">
        <title>Genome Assemblies of Two Rare Opportunistic Yeast Pathogens: Diutina rugosa (syn. Candida rugosa) and Trichomonascus ciferrii (syn. Candida ciferrii).</title>
        <authorList>
            <person name="Mixao V."/>
            <person name="Saus E."/>
            <person name="Hansen A.P."/>
            <person name="Lass-Florl C."/>
            <person name="Gabaldon T."/>
        </authorList>
    </citation>
    <scope>NUCLEOTIDE SEQUENCE</scope>
    <source>
        <strain evidence="9">CBS 4856</strain>
    </source>
</reference>
<gene>
    <name evidence="9" type="ORF">TRICI_006144</name>
</gene>
<feature type="active site" evidence="6">
    <location>
        <position position="174"/>
    </location>
</feature>
<comment type="similarity">
    <text evidence="1">Belongs to the peptidase M20A family.</text>
</comment>
<dbReference type="PIRSF" id="PIRSF037217">
    <property type="entry name" value="Carboxypeptidase_S"/>
    <property type="match status" value="1"/>
</dbReference>
<dbReference type="GO" id="GO:0046872">
    <property type="term" value="F:metal ion binding"/>
    <property type="evidence" value="ECO:0007669"/>
    <property type="project" value="UniProtKB-KW"/>
</dbReference>
<evidence type="ECO:0000256" key="4">
    <source>
        <dbReference type="ARBA" id="ARBA00022801"/>
    </source>
</evidence>
<keyword evidence="3 7" id="KW-0479">Metal-binding</keyword>
<dbReference type="Pfam" id="PF07687">
    <property type="entry name" value="M20_dimer"/>
    <property type="match status" value="1"/>
</dbReference>
<dbReference type="InterPro" id="IPR017141">
    <property type="entry name" value="Pept_M20_carboxypep"/>
</dbReference>
<accession>A0A642UKI0</accession>
<evidence type="ECO:0000259" key="8">
    <source>
        <dbReference type="Pfam" id="PF07687"/>
    </source>
</evidence>
<dbReference type="SUPFAM" id="SSF53187">
    <property type="entry name" value="Zn-dependent exopeptidases"/>
    <property type="match status" value="1"/>
</dbReference>
<evidence type="ECO:0000256" key="7">
    <source>
        <dbReference type="PIRSR" id="PIRSR037217-2"/>
    </source>
</evidence>
<dbReference type="InterPro" id="IPR001261">
    <property type="entry name" value="ArgE/DapE_CS"/>
</dbReference>
<dbReference type="PANTHER" id="PTHR45962">
    <property type="entry name" value="N-FATTY-ACYL-AMINO ACID SYNTHASE/HYDROLASE PM20D1"/>
    <property type="match status" value="1"/>
</dbReference>
<evidence type="ECO:0000256" key="5">
    <source>
        <dbReference type="ARBA" id="ARBA00022833"/>
    </source>
</evidence>
<evidence type="ECO:0000313" key="9">
    <source>
        <dbReference type="EMBL" id="KAA8900765.1"/>
    </source>
</evidence>
<feature type="active site" description="Proton acceptor" evidence="6">
    <location>
        <position position="241"/>
    </location>
</feature>
<keyword evidence="10" id="KW-1185">Reference proteome</keyword>
<evidence type="ECO:0000256" key="2">
    <source>
        <dbReference type="ARBA" id="ARBA00022670"/>
    </source>
</evidence>
<evidence type="ECO:0000256" key="1">
    <source>
        <dbReference type="ARBA" id="ARBA00006247"/>
    </source>
</evidence>
<dbReference type="CDD" id="cd05674">
    <property type="entry name" value="M20_yscS"/>
    <property type="match status" value="1"/>
</dbReference>
<dbReference type="GO" id="GO:0004181">
    <property type="term" value="F:metallocarboxypeptidase activity"/>
    <property type="evidence" value="ECO:0007669"/>
    <property type="project" value="InterPro"/>
</dbReference>
<dbReference type="PROSITE" id="PS00758">
    <property type="entry name" value="ARGE_DAPE_CPG2_1"/>
    <property type="match status" value="1"/>
</dbReference>
<keyword evidence="4" id="KW-0378">Hydrolase</keyword>
<dbReference type="OrthoDB" id="3064516at2759"/>
<dbReference type="Gene3D" id="3.30.70.360">
    <property type="match status" value="1"/>
</dbReference>
<name>A0A642UKI0_9ASCO</name>
<feature type="binding site" evidence="7">
    <location>
        <position position="551"/>
    </location>
    <ligand>
        <name>Zn(2+)</name>
        <dbReference type="ChEBI" id="CHEBI:29105"/>
        <label>1</label>
    </ligand>
</feature>
<feature type="binding site" evidence="7">
    <location>
        <position position="270"/>
    </location>
    <ligand>
        <name>Zn(2+)</name>
        <dbReference type="ChEBI" id="CHEBI:29105"/>
        <label>2</label>
    </ligand>
</feature>
<dbReference type="Gene3D" id="3.40.630.10">
    <property type="entry name" value="Zn peptidases"/>
    <property type="match status" value="1"/>
</dbReference>
<dbReference type="InterPro" id="IPR011650">
    <property type="entry name" value="Peptidase_M20_dimer"/>
</dbReference>
<dbReference type="InterPro" id="IPR047177">
    <property type="entry name" value="Pept_M20A"/>
</dbReference>
<feature type="domain" description="Peptidase M20 dimerisation" evidence="8">
    <location>
        <begin position="288"/>
        <end position="444"/>
    </location>
</feature>
<feature type="binding site" evidence="7">
    <location>
        <position position="242"/>
    </location>
    <ligand>
        <name>Zn(2+)</name>
        <dbReference type="ChEBI" id="CHEBI:29105"/>
        <label>1</label>
    </ligand>
</feature>
<dbReference type="Pfam" id="PF01546">
    <property type="entry name" value="Peptidase_M20"/>
    <property type="match status" value="1"/>
</dbReference>
<evidence type="ECO:0000256" key="3">
    <source>
        <dbReference type="ARBA" id="ARBA00022723"/>
    </source>
</evidence>
<dbReference type="AlphaFoldDB" id="A0A642UKI0"/>
<dbReference type="InterPro" id="IPR036264">
    <property type="entry name" value="Bact_exopeptidase_dim_dom"/>
</dbReference>
<dbReference type="EMBL" id="SWFS01000495">
    <property type="protein sequence ID" value="KAA8900765.1"/>
    <property type="molecule type" value="Genomic_DNA"/>
</dbReference>
<dbReference type="VEuPathDB" id="FungiDB:TRICI_006144"/>
<feature type="binding site" evidence="7">
    <location>
        <position position="172"/>
    </location>
    <ligand>
        <name>Zn(2+)</name>
        <dbReference type="ChEBI" id="CHEBI:29105"/>
        <label>2</label>
    </ligand>
</feature>
<comment type="caution">
    <text evidence="9">The sequence shown here is derived from an EMBL/GenBank/DDBJ whole genome shotgun (WGS) entry which is preliminary data.</text>
</comment>